<gene>
    <name evidence="1" type="ORF">G3M58_11205</name>
</gene>
<proteinExistence type="predicted"/>
<comment type="caution">
    <text evidence="1">The sequence shown here is derived from an EMBL/GenBank/DDBJ whole genome shotgun (WGS) entry which is preliminary data.</text>
</comment>
<accession>A0A6G3WNB3</accession>
<dbReference type="AlphaFoldDB" id="A0A6G3WNB3"/>
<protein>
    <submittedName>
        <fullName evidence="1">Isochorismatase family protein</fullName>
    </submittedName>
</protein>
<name>A0A6G3WNB3_9ACTN</name>
<organism evidence="1">
    <name type="scientific">Streptomyces sp. SID7499</name>
    <dbReference type="NCBI Taxonomy" id="2706086"/>
    <lineage>
        <taxon>Bacteria</taxon>
        <taxon>Bacillati</taxon>
        <taxon>Actinomycetota</taxon>
        <taxon>Actinomycetes</taxon>
        <taxon>Kitasatosporales</taxon>
        <taxon>Streptomycetaceae</taxon>
        <taxon>Streptomyces</taxon>
    </lineage>
</organism>
<dbReference type="Gene3D" id="3.40.50.850">
    <property type="entry name" value="Isochorismatase-like"/>
    <property type="match status" value="1"/>
</dbReference>
<dbReference type="SUPFAM" id="SSF52499">
    <property type="entry name" value="Isochorismatase-like hydrolases"/>
    <property type="match status" value="1"/>
</dbReference>
<sequence>MGRGLIVVDVQNDFCEGGSVPVSGGARIATKIADLVERSAGRDYEYVV</sequence>
<dbReference type="EMBL" id="JAAGMN010001133">
    <property type="protein sequence ID" value="NEE07009.1"/>
    <property type="molecule type" value="Genomic_DNA"/>
</dbReference>
<dbReference type="InterPro" id="IPR036380">
    <property type="entry name" value="Isochorismatase-like_sf"/>
</dbReference>
<reference evidence="1" key="1">
    <citation type="submission" date="2020-01" db="EMBL/GenBank/DDBJ databases">
        <title>Insect and environment-associated Actinomycetes.</title>
        <authorList>
            <person name="Currrie C."/>
            <person name="Chevrette M."/>
            <person name="Carlson C."/>
            <person name="Stubbendieck R."/>
            <person name="Wendt-Pienkowski E."/>
        </authorList>
    </citation>
    <scope>NUCLEOTIDE SEQUENCE</scope>
    <source>
        <strain evidence="1">SID7499</strain>
    </source>
</reference>
<feature type="non-terminal residue" evidence="1">
    <location>
        <position position="48"/>
    </location>
</feature>
<evidence type="ECO:0000313" key="1">
    <source>
        <dbReference type="EMBL" id="NEE07009.1"/>
    </source>
</evidence>